<protein>
    <submittedName>
        <fullName evidence="2">Uncharacterized protein</fullName>
    </submittedName>
</protein>
<dbReference type="AlphaFoldDB" id="A0AAV4ANQ7"/>
<gene>
    <name evidence="2" type="ORF">PoB_003540700</name>
</gene>
<organism evidence="2 3">
    <name type="scientific">Plakobranchus ocellatus</name>
    <dbReference type="NCBI Taxonomy" id="259542"/>
    <lineage>
        <taxon>Eukaryota</taxon>
        <taxon>Metazoa</taxon>
        <taxon>Spiralia</taxon>
        <taxon>Lophotrochozoa</taxon>
        <taxon>Mollusca</taxon>
        <taxon>Gastropoda</taxon>
        <taxon>Heterobranchia</taxon>
        <taxon>Euthyneura</taxon>
        <taxon>Panpulmonata</taxon>
        <taxon>Sacoglossa</taxon>
        <taxon>Placobranchoidea</taxon>
        <taxon>Plakobranchidae</taxon>
        <taxon>Plakobranchus</taxon>
    </lineage>
</organism>
<accession>A0AAV4ANQ7</accession>
<evidence type="ECO:0000313" key="2">
    <source>
        <dbReference type="EMBL" id="GFO08902.1"/>
    </source>
</evidence>
<comment type="caution">
    <text evidence="2">The sequence shown here is derived from an EMBL/GenBank/DDBJ whole genome shotgun (WGS) entry which is preliminary data.</text>
</comment>
<evidence type="ECO:0000256" key="1">
    <source>
        <dbReference type="SAM" id="MobiDB-lite"/>
    </source>
</evidence>
<dbReference type="EMBL" id="BLXT01004021">
    <property type="protein sequence ID" value="GFO08902.1"/>
    <property type="molecule type" value="Genomic_DNA"/>
</dbReference>
<feature type="compositionally biased region" description="Basic residues" evidence="1">
    <location>
        <begin position="80"/>
        <end position="98"/>
    </location>
</feature>
<feature type="compositionally biased region" description="Low complexity" evidence="1">
    <location>
        <begin position="39"/>
        <end position="48"/>
    </location>
</feature>
<name>A0AAV4ANQ7_9GAST</name>
<evidence type="ECO:0000313" key="3">
    <source>
        <dbReference type="Proteomes" id="UP000735302"/>
    </source>
</evidence>
<feature type="region of interest" description="Disordered" evidence="1">
    <location>
        <begin position="25"/>
        <end position="98"/>
    </location>
</feature>
<proteinExistence type="predicted"/>
<dbReference type="Proteomes" id="UP000735302">
    <property type="component" value="Unassembled WGS sequence"/>
</dbReference>
<sequence>MEAGPSGTLPAKRFCTQKAIKMLENDEDLPSVLSEESNDSGYSLSCSDSDSDFDDIRARPRSGPVIRPIAFGEVPSASNRKGKGKGASRARARIRSRR</sequence>
<reference evidence="2 3" key="1">
    <citation type="journal article" date="2021" name="Elife">
        <title>Chloroplast acquisition without the gene transfer in kleptoplastic sea slugs, Plakobranchus ocellatus.</title>
        <authorList>
            <person name="Maeda T."/>
            <person name="Takahashi S."/>
            <person name="Yoshida T."/>
            <person name="Shimamura S."/>
            <person name="Takaki Y."/>
            <person name="Nagai Y."/>
            <person name="Toyoda A."/>
            <person name="Suzuki Y."/>
            <person name="Arimoto A."/>
            <person name="Ishii H."/>
            <person name="Satoh N."/>
            <person name="Nishiyama T."/>
            <person name="Hasebe M."/>
            <person name="Maruyama T."/>
            <person name="Minagawa J."/>
            <person name="Obokata J."/>
            <person name="Shigenobu S."/>
        </authorList>
    </citation>
    <scope>NUCLEOTIDE SEQUENCE [LARGE SCALE GENOMIC DNA]</scope>
</reference>
<keyword evidence="3" id="KW-1185">Reference proteome</keyword>